<feature type="region of interest" description="Disordered" evidence="1">
    <location>
        <begin position="200"/>
        <end position="273"/>
    </location>
</feature>
<dbReference type="Proteomes" id="UP000664859">
    <property type="component" value="Unassembled WGS sequence"/>
</dbReference>
<gene>
    <name evidence="3" type="ORF">JKP88DRAFT_323483</name>
</gene>
<feature type="transmembrane region" description="Helical" evidence="2">
    <location>
        <begin position="420"/>
        <end position="442"/>
    </location>
</feature>
<evidence type="ECO:0000256" key="1">
    <source>
        <dbReference type="SAM" id="MobiDB-lite"/>
    </source>
</evidence>
<proteinExistence type="predicted"/>
<sequence>MAEVNRLWNNYWGEGVQRAGKVAESFSVAFLGVWACYFTSFFLGVAITSVIGVVFVFYWLLGPNLLNYRKNWEFRGKLAPSPKEPGTRAALFSASIANVVEEVNPITGKAANLRLEVADEEGRALMLRVPAVREAARVEAGMGIEVLLISDEPGGGFEDILGVSDAYIPAIDLWVGDYPHLNKLALRRLLNERYRRSAPAREAAAVTRRAEEEAAEDNWSDDDNYWSDSSSSDFEDYYEPMPPPPPPVRQKTSTESRSSSSSSSSSSSGGASRRFNVDRARRYSYEEEEFPVAGASFWRQSKDLAAGMSAGGHQSQEPQGTLLQRFRSHIPEILRLQFHWKFYLMYLATLPPAAAKFLGNCFGGYQPNAVAAWWWEEPGQGKGPMAGIFIFMYAMVMALSLLPVARMIGAKREGGGAQAALLWICGLGVGALVVCVAVASVVQRVTQTTDPAAQSTRGAHYYPSGFWQQQAQVVAIVVSVGCGVATLAVCALSMACAARRAAAAEVTLRGRSASGAWEGVPVMLVLAAYSVAQCAVSTSMDFDDQQFFLYTALCAFGMELTNTVSWEAGGFAVDVAPRTLACQVAVTAAARRTCEIRVAATEATWGNLKFTGRFVGIVAQLYLGLSVAAGLGAGGVSACVYAVIAVAAACGGAVAFVQAWAGMVYRRRGRASCTAGREKAQMIGI</sequence>
<keyword evidence="2" id="KW-1133">Transmembrane helix</keyword>
<keyword evidence="2" id="KW-0472">Membrane</keyword>
<keyword evidence="4" id="KW-1185">Reference proteome</keyword>
<evidence type="ECO:0008006" key="5">
    <source>
        <dbReference type="Google" id="ProtNLM"/>
    </source>
</evidence>
<evidence type="ECO:0000313" key="3">
    <source>
        <dbReference type="EMBL" id="KAG5180711.1"/>
    </source>
</evidence>
<feature type="transmembrane region" description="Helical" evidence="2">
    <location>
        <begin position="471"/>
        <end position="492"/>
    </location>
</feature>
<reference evidence="3" key="1">
    <citation type="submission" date="2021-02" db="EMBL/GenBank/DDBJ databases">
        <title>First Annotated Genome of the Yellow-green Alga Tribonema minus.</title>
        <authorList>
            <person name="Mahan K.M."/>
        </authorList>
    </citation>
    <scope>NUCLEOTIDE SEQUENCE</scope>
    <source>
        <strain evidence="3">UTEX B ZZ1240</strain>
    </source>
</reference>
<feature type="compositionally biased region" description="Acidic residues" evidence="1">
    <location>
        <begin position="213"/>
        <end position="225"/>
    </location>
</feature>
<keyword evidence="2" id="KW-0812">Transmembrane</keyword>
<feature type="transmembrane region" description="Helical" evidence="2">
    <location>
        <begin position="385"/>
        <end position="408"/>
    </location>
</feature>
<name>A0A835YT15_9STRA</name>
<dbReference type="OrthoDB" id="191206at2759"/>
<dbReference type="AlphaFoldDB" id="A0A835YT15"/>
<feature type="compositionally biased region" description="Low complexity" evidence="1">
    <location>
        <begin position="256"/>
        <end position="273"/>
    </location>
</feature>
<feature type="transmembrane region" description="Helical" evidence="2">
    <location>
        <begin position="28"/>
        <end position="61"/>
    </location>
</feature>
<organism evidence="3 4">
    <name type="scientific">Tribonema minus</name>
    <dbReference type="NCBI Taxonomy" id="303371"/>
    <lineage>
        <taxon>Eukaryota</taxon>
        <taxon>Sar</taxon>
        <taxon>Stramenopiles</taxon>
        <taxon>Ochrophyta</taxon>
        <taxon>PX clade</taxon>
        <taxon>Xanthophyceae</taxon>
        <taxon>Tribonematales</taxon>
        <taxon>Tribonemataceae</taxon>
        <taxon>Tribonema</taxon>
    </lineage>
</organism>
<feature type="transmembrane region" description="Helical" evidence="2">
    <location>
        <begin position="614"/>
        <end position="634"/>
    </location>
</feature>
<feature type="transmembrane region" description="Helical" evidence="2">
    <location>
        <begin position="640"/>
        <end position="661"/>
    </location>
</feature>
<feature type="transmembrane region" description="Helical" evidence="2">
    <location>
        <begin position="343"/>
        <end position="365"/>
    </location>
</feature>
<accession>A0A835YT15</accession>
<dbReference type="EMBL" id="JAFCMP010000368">
    <property type="protein sequence ID" value="KAG5180711.1"/>
    <property type="molecule type" value="Genomic_DNA"/>
</dbReference>
<protein>
    <recommendedName>
        <fullName evidence="5">Transmembrane protein</fullName>
    </recommendedName>
</protein>
<evidence type="ECO:0000313" key="4">
    <source>
        <dbReference type="Proteomes" id="UP000664859"/>
    </source>
</evidence>
<evidence type="ECO:0000256" key="2">
    <source>
        <dbReference type="SAM" id="Phobius"/>
    </source>
</evidence>
<comment type="caution">
    <text evidence="3">The sequence shown here is derived from an EMBL/GenBank/DDBJ whole genome shotgun (WGS) entry which is preliminary data.</text>
</comment>